<dbReference type="GO" id="GO:0003676">
    <property type="term" value="F:nucleic acid binding"/>
    <property type="evidence" value="ECO:0007669"/>
    <property type="project" value="InterPro"/>
</dbReference>
<dbReference type="Proteomes" id="UP000887159">
    <property type="component" value="Unassembled WGS sequence"/>
</dbReference>
<comment type="caution">
    <text evidence="2">The sequence shown here is derived from an EMBL/GenBank/DDBJ whole genome shotgun (WGS) entry which is preliminary data.</text>
</comment>
<dbReference type="PROSITE" id="PS50879">
    <property type="entry name" value="RNASE_H_1"/>
    <property type="match status" value="1"/>
</dbReference>
<evidence type="ECO:0000259" key="1">
    <source>
        <dbReference type="PROSITE" id="PS50879"/>
    </source>
</evidence>
<dbReference type="AlphaFoldDB" id="A0A8X6VSR5"/>
<dbReference type="InterPro" id="IPR002156">
    <property type="entry name" value="RNaseH_domain"/>
</dbReference>
<name>A0A8X6VSR5_TRICX</name>
<organism evidence="2 3">
    <name type="scientific">Trichonephila clavipes</name>
    <name type="common">Golden silk orbweaver</name>
    <name type="synonym">Nephila clavipes</name>
    <dbReference type="NCBI Taxonomy" id="2585209"/>
    <lineage>
        <taxon>Eukaryota</taxon>
        <taxon>Metazoa</taxon>
        <taxon>Ecdysozoa</taxon>
        <taxon>Arthropoda</taxon>
        <taxon>Chelicerata</taxon>
        <taxon>Arachnida</taxon>
        <taxon>Araneae</taxon>
        <taxon>Araneomorphae</taxon>
        <taxon>Entelegynae</taxon>
        <taxon>Araneoidea</taxon>
        <taxon>Nephilidae</taxon>
        <taxon>Trichonephila</taxon>
    </lineage>
</organism>
<reference evidence="2" key="1">
    <citation type="submission" date="2020-08" db="EMBL/GenBank/DDBJ databases">
        <title>Multicomponent nature underlies the extraordinary mechanical properties of spider dragline silk.</title>
        <authorList>
            <person name="Kono N."/>
            <person name="Nakamura H."/>
            <person name="Mori M."/>
            <person name="Yoshida Y."/>
            <person name="Ohtoshi R."/>
            <person name="Malay A.D."/>
            <person name="Moran D.A.P."/>
            <person name="Tomita M."/>
            <person name="Numata K."/>
            <person name="Arakawa K."/>
        </authorList>
    </citation>
    <scope>NUCLEOTIDE SEQUENCE</scope>
</reference>
<proteinExistence type="predicted"/>
<dbReference type="GO" id="GO:0004523">
    <property type="term" value="F:RNA-DNA hybrid ribonuclease activity"/>
    <property type="evidence" value="ECO:0007669"/>
    <property type="project" value="InterPro"/>
</dbReference>
<dbReference type="InterPro" id="IPR036397">
    <property type="entry name" value="RNaseH_sf"/>
</dbReference>
<dbReference type="Pfam" id="PF00075">
    <property type="entry name" value="RNase_H"/>
    <property type="match status" value="1"/>
</dbReference>
<dbReference type="SUPFAM" id="SSF53098">
    <property type="entry name" value="Ribonuclease H-like"/>
    <property type="match status" value="1"/>
</dbReference>
<protein>
    <submittedName>
        <fullName evidence="2">RNase H domain-containing protein</fullName>
    </submittedName>
</protein>
<dbReference type="EMBL" id="BMAU01021357">
    <property type="protein sequence ID" value="GFY21294.1"/>
    <property type="molecule type" value="Genomic_DNA"/>
</dbReference>
<evidence type="ECO:0000313" key="3">
    <source>
        <dbReference type="Proteomes" id="UP000887159"/>
    </source>
</evidence>
<sequence>MGSVLFDDCRRRNAIQVENWMIDADFVPNVDEYIHRGFDLKRSGDRLKYTFSAQLFADNLEPFTISNILSFHHKWFKYLNNSTDPVFSGTRAQGDKFVTIPSMLLRPQCLTSMTSPICVLCDTGQDMTAAHLDECSALNYLNCIVKRVAINSGPKNPKDLLTKRRVSRHKAYENWKWITQSDESHYTLFCPDGRCQIWGEPQEAMNPSGSTRTVQGSGGSIMIWNMFCWQGSGGMVFLEGNTNASRTNLAKLDRVQSSAARIITGMRHSCPTDLVLFEADIMPLDLRRKLLLSKSELIAIDEALRIIKTMTSPDEIWILCDSRSAIQHLSDWINVGYKTSVSILKNLKELSQQHEIYFQWIPSHIGLFGNDTADLF</sequence>
<evidence type="ECO:0000313" key="2">
    <source>
        <dbReference type="EMBL" id="GFY21294.1"/>
    </source>
</evidence>
<keyword evidence="3" id="KW-1185">Reference proteome</keyword>
<accession>A0A8X6VSR5</accession>
<gene>
    <name evidence="2" type="primary">AVEN_108742_1</name>
    <name evidence="2" type="ORF">TNCV_3993381</name>
</gene>
<dbReference type="InterPro" id="IPR012337">
    <property type="entry name" value="RNaseH-like_sf"/>
</dbReference>
<feature type="domain" description="RNase H type-1" evidence="1">
    <location>
        <begin position="271"/>
        <end position="376"/>
    </location>
</feature>
<dbReference type="CDD" id="cd09276">
    <property type="entry name" value="Rnase_HI_RT_non_LTR"/>
    <property type="match status" value="1"/>
</dbReference>
<dbReference type="Gene3D" id="3.30.420.10">
    <property type="entry name" value="Ribonuclease H-like superfamily/Ribonuclease H"/>
    <property type="match status" value="2"/>
</dbReference>